<proteinExistence type="predicted"/>
<feature type="transmembrane region" description="Helical" evidence="1">
    <location>
        <begin position="67"/>
        <end position="88"/>
    </location>
</feature>
<feature type="transmembrane region" description="Helical" evidence="1">
    <location>
        <begin position="100"/>
        <end position="119"/>
    </location>
</feature>
<dbReference type="Pfam" id="PF12670">
    <property type="entry name" value="DUF3792"/>
    <property type="match status" value="1"/>
</dbReference>
<evidence type="ECO:0000256" key="1">
    <source>
        <dbReference type="SAM" id="Phobius"/>
    </source>
</evidence>
<keyword evidence="1" id="KW-1133">Transmembrane helix</keyword>
<gene>
    <name evidence="2" type="ORF">CLOTH_00470</name>
</gene>
<dbReference type="Proteomes" id="UP000190140">
    <property type="component" value="Unassembled WGS sequence"/>
</dbReference>
<reference evidence="2 3" key="1">
    <citation type="submission" date="2017-03" db="EMBL/GenBank/DDBJ databases">
        <title>Genome sequence of Clostridium thermoalcaliphilum DSM 7309.</title>
        <authorList>
            <person name="Poehlein A."/>
            <person name="Daniel R."/>
        </authorList>
    </citation>
    <scope>NUCLEOTIDE SEQUENCE [LARGE SCALE GENOMIC DNA]</scope>
    <source>
        <strain evidence="2 3">DSM 7309</strain>
    </source>
</reference>
<dbReference type="OrthoDB" id="1757833at2"/>
<accession>A0A1V4IAU0</accession>
<dbReference type="NCBIfam" id="TIGR04086">
    <property type="entry name" value="TIGR04086_membr"/>
    <property type="match status" value="1"/>
</dbReference>
<keyword evidence="3" id="KW-1185">Reference proteome</keyword>
<dbReference type="InterPro" id="IPR023804">
    <property type="entry name" value="DUF3792_TM"/>
</dbReference>
<organism evidence="2 3">
    <name type="scientific">Alkalithermobacter paradoxus</name>
    <dbReference type="NCBI Taxonomy" id="29349"/>
    <lineage>
        <taxon>Bacteria</taxon>
        <taxon>Bacillati</taxon>
        <taxon>Bacillota</taxon>
        <taxon>Clostridia</taxon>
        <taxon>Peptostreptococcales</taxon>
        <taxon>Tepidibacteraceae</taxon>
        <taxon>Alkalithermobacter</taxon>
    </lineage>
</organism>
<sequence>MNKVGTLFKSLGYAYLVTMGLMLIYNLFLTYTNLQSSTIPLATSIITTVASAFAGIYMSYKNSSKGLLYGLLAGMFYVISIIMLYYLIDDNFSIQSINVYKTILNIISGGIGGIIGVNIK</sequence>
<keyword evidence="1" id="KW-0472">Membrane</keyword>
<feature type="transmembrane region" description="Helical" evidence="1">
    <location>
        <begin position="38"/>
        <end position="60"/>
    </location>
</feature>
<dbReference type="STRING" id="29349.CLOTH_00470"/>
<dbReference type="EMBL" id="MZGW01000001">
    <property type="protein sequence ID" value="OPJ56765.1"/>
    <property type="molecule type" value="Genomic_DNA"/>
</dbReference>
<comment type="caution">
    <text evidence="2">The sequence shown here is derived from an EMBL/GenBank/DDBJ whole genome shotgun (WGS) entry which is preliminary data.</text>
</comment>
<dbReference type="RefSeq" id="WP_079410070.1">
    <property type="nucleotide sequence ID" value="NZ_MZGW01000001.1"/>
</dbReference>
<dbReference type="AlphaFoldDB" id="A0A1V4IAU0"/>
<keyword evidence="1" id="KW-0812">Transmembrane</keyword>
<evidence type="ECO:0000313" key="2">
    <source>
        <dbReference type="EMBL" id="OPJ56765.1"/>
    </source>
</evidence>
<evidence type="ECO:0008006" key="4">
    <source>
        <dbReference type="Google" id="ProtNLM"/>
    </source>
</evidence>
<protein>
    <recommendedName>
        <fullName evidence="4">Membrane protein, TIGR04086 family</fullName>
    </recommendedName>
</protein>
<feature type="transmembrane region" description="Helical" evidence="1">
    <location>
        <begin position="12"/>
        <end position="32"/>
    </location>
</feature>
<evidence type="ECO:0000313" key="3">
    <source>
        <dbReference type="Proteomes" id="UP000190140"/>
    </source>
</evidence>
<name>A0A1V4IAU0_9FIRM</name>